<evidence type="ECO:0000313" key="1">
    <source>
        <dbReference type="EMBL" id="TWF32835.1"/>
    </source>
</evidence>
<dbReference type="RefSeq" id="WP_186452660.1">
    <property type="nucleotide sequence ID" value="NZ_VIWO01000013.1"/>
</dbReference>
<proteinExistence type="predicted"/>
<keyword evidence="2" id="KW-1185">Reference proteome</keyword>
<comment type="caution">
    <text evidence="1">The sequence shown here is derived from an EMBL/GenBank/DDBJ whole genome shotgun (WGS) entry which is preliminary data.</text>
</comment>
<reference evidence="1 2" key="1">
    <citation type="submission" date="2019-06" db="EMBL/GenBank/DDBJ databases">
        <title>Sorghum-associated microbial communities from plants grown in Nebraska, USA.</title>
        <authorList>
            <person name="Schachtman D."/>
        </authorList>
    </citation>
    <scope>NUCLEOTIDE SEQUENCE [LARGE SCALE GENOMIC DNA]</scope>
    <source>
        <strain evidence="1 2">1209</strain>
    </source>
</reference>
<protein>
    <submittedName>
        <fullName evidence="1">Uncharacterized protein DUF4843</fullName>
    </submittedName>
</protein>
<evidence type="ECO:0000313" key="2">
    <source>
        <dbReference type="Proteomes" id="UP000320811"/>
    </source>
</evidence>
<dbReference type="Pfam" id="PF16132">
    <property type="entry name" value="DUF4843"/>
    <property type="match status" value="1"/>
</dbReference>
<dbReference type="EMBL" id="VIWO01000013">
    <property type="protein sequence ID" value="TWF32835.1"/>
    <property type="molecule type" value="Genomic_DNA"/>
</dbReference>
<dbReference type="PROSITE" id="PS51257">
    <property type="entry name" value="PROKAR_LIPOPROTEIN"/>
    <property type="match status" value="1"/>
</dbReference>
<dbReference type="Proteomes" id="UP000320811">
    <property type="component" value="Unassembled WGS sequence"/>
</dbReference>
<organism evidence="1 2">
    <name type="scientific">Chitinophaga polysaccharea</name>
    <dbReference type="NCBI Taxonomy" id="1293035"/>
    <lineage>
        <taxon>Bacteria</taxon>
        <taxon>Pseudomonadati</taxon>
        <taxon>Bacteroidota</taxon>
        <taxon>Chitinophagia</taxon>
        <taxon>Chitinophagales</taxon>
        <taxon>Chitinophagaceae</taxon>
        <taxon>Chitinophaga</taxon>
    </lineage>
</organism>
<dbReference type="InterPro" id="IPR032299">
    <property type="entry name" value="DUF4843"/>
</dbReference>
<sequence length="278" mass="31708">MKRLSIITVLACLLFSCKKENIAPYDLTRDNIYLNYTNTDSLVYSFAYHPDLEKDTIWVPVIISGKTTHQDRHFSVAAVDSATTAIAGKHYEPLKSTYTMPADSGTTRIPVILLNTDTALVNKSVNLTIRVSGGTDFASNLPVPIRSKRLLYSNRLEEPAWWSSWAGSMGKYSRVKHQLFLISSGTTDLVIANSYPDWYMEIPRTLYYIANTRYLLQYPMAWVSEHPESGYVLQKRNDNTGDYDFFSKAAPAKRFLLKFYQSANKYVFIDENGEQVLF</sequence>
<dbReference type="AlphaFoldDB" id="A0A561P3Z8"/>
<gene>
    <name evidence="1" type="ORF">FHW36_11389</name>
</gene>
<name>A0A561P3Z8_9BACT</name>
<accession>A0A561P3Z8</accession>